<name>A0A2H1E8K2_9FLAO</name>
<dbReference type="OrthoDB" id="667621at2"/>
<dbReference type="GeneID" id="47722425"/>
<keyword evidence="1" id="KW-0812">Transmembrane</keyword>
<accession>A0A2H1E8K2</accession>
<dbReference type="AlphaFoldDB" id="A0A2H1E8K2"/>
<dbReference type="EMBL" id="LT634361">
    <property type="protein sequence ID" value="SFZ80906.1"/>
    <property type="molecule type" value="Genomic_DNA"/>
</dbReference>
<keyword evidence="1" id="KW-0472">Membrane</keyword>
<keyword evidence="3" id="KW-1185">Reference proteome</keyword>
<proteinExistence type="predicted"/>
<evidence type="ECO:0000313" key="2">
    <source>
        <dbReference type="EMBL" id="SFZ80906.1"/>
    </source>
</evidence>
<dbReference type="RefSeq" id="WP_024742403.1">
    <property type="nucleotide sequence ID" value="NZ_BAUG01000070.1"/>
</dbReference>
<dbReference type="KEGG" id="tmar:MARIT_0858"/>
<dbReference type="Proteomes" id="UP000231564">
    <property type="component" value="Chromosome MARIT"/>
</dbReference>
<reference evidence="2 3" key="1">
    <citation type="submission" date="2016-11" db="EMBL/GenBank/DDBJ databases">
        <authorList>
            <person name="Jaros S."/>
            <person name="Januszkiewicz K."/>
            <person name="Wedrychowicz H."/>
        </authorList>
    </citation>
    <scope>NUCLEOTIDE SEQUENCE [LARGE SCALE GENOMIC DNA]</scope>
    <source>
        <strain evidence="2">NCIMB 2154T</strain>
    </source>
</reference>
<organism evidence="2 3">
    <name type="scientific">Tenacibaculum maritimum NCIMB 2154</name>
    <dbReference type="NCBI Taxonomy" id="1349785"/>
    <lineage>
        <taxon>Bacteria</taxon>
        <taxon>Pseudomonadati</taxon>
        <taxon>Bacteroidota</taxon>
        <taxon>Flavobacteriia</taxon>
        <taxon>Flavobacteriales</taxon>
        <taxon>Flavobacteriaceae</taxon>
        <taxon>Tenacibaculum</taxon>
    </lineage>
</organism>
<protein>
    <submittedName>
        <fullName evidence="2">Uncharacterized protein</fullName>
    </submittedName>
</protein>
<gene>
    <name evidence="2" type="ORF">MARIT_0858</name>
</gene>
<evidence type="ECO:0000256" key="1">
    <source>
        <dbReference type="SAM" id="Phobius"/>
    </source>
</evidence>
<keyword evidence="1" id="KW-1133">Transmembrane helix</keyword>
<feature type="transmembrane region" description="Helical" evidence="1">
    <location>
        <begin position="118"/>
        <end position="136"/>
    </location>
</feature>
<evidence type="ECO:0000313" key="3">
    <source>
        <dbReference type="Proteomes" id="UP000231564"/>
    </source>
</evidence>
<sequence>MKTTTLFLVLSLSSLSVFSKIRIPIPYGTEEKIIKIHDLPDVADFRLKDGRYFDLGSKYSKNHILWLPYSNTTPEIVGFIQGDENTFLELSAEDLIKIEKIAGVTIPKKGKVSFFDKFVGKGLLGLLGLLVLFGIYDRFFGKEEA</sequence>